<dbReference type="InterPro" id="IPR016161">
    <property type="entry name" value="Ald_DH/histidinol_DH"/>
</dbReference>
<sequence length="455" mass="50007">MGKIKSVNPATGELNEEFDLYSQQVVNQKIGDSRKAFAQWKNEPLCERTFSIECVGEVLRDRKEELAELITKEMGKPIRESLSEIEKCAWTCDYFAKNAESFLASEFVETDAEISGYVYEPSGVILSIMPWDFPFWQALRFGIPAVAGGNTVLLKHASNVPMCALEIENIFIEAGFPEGVFQTLLIDGNTASSLISRDEINAVSFAGSRPGGERVAGAAGKSIKKFILELGGSDPLIVLEDADVDKVAKAAVIARFQNCGQSCIAAKRLLVDEKIAADFTEKFTEHVRDLKIGDPMDNATDMGPMAGEKQRNILEEQILLSKNNGAKAILEGGKTDDEGYFYKPSVLSNVSEKAPVVVEETFGPVAPIITFNNEEDAIKIANNTEFGLGASIWSKDKQKAMRMTKHIEAGVITINNIVSSDPRLPFGGMKKSGIGREMYRHGMLEFMNVKSMKVY</sequence>
<organism evidence="5 6">
    <name type="scientific">Methanolobus vulcani</name>
    <dbReference type="NCBI Taxonomy" id="38026"/>
    <lineage>
        <taxon>Archaea</taxon>
        <taxon>Methanobacteriati</taxon>
        <taxon>Methanobacteriota</taxon>
        <taxon>Stenosarchaea group</taxon>
        <taxon>Methanomicrobia</taxon>
        <taxon>Methanosarcinales</taxon>
        <taxon>Methanosarcinaceae</taxon>
        <taxon>Methanolobus</taxon>
    </lineage>
</organism>
<dbReference type="InterPro" id="IPR016163">
    <property type="entry name" value="Ald_DH_C"/>
</dbReference>
<dbReference type="InterPro" id="IPR015590">
    <property type="entry name" value="Aldehyde_DH_dom"/>
</dbReference>
<dbReference type="InterPro" id="IPR044148">
    <property type="entry name" value="ALDH_GabD1-like"/>
</dbReference>
<dbReference type="InterPro" id="IPR016160">
    <property type="entry name" value="Ald_DH_CS_CYS"/>
</dbReference>
<dbReference type="CDD" id="cd07100">
    <property type="entry name" value="ALDH_SSADH1_GabD1"/>
    <property type="match status" value="1"/>
</dbReference>
<dbReference type="Gene3D" id="3.40.605.10">
    <property type="entry name" value="Aldehyde Dehydrogenase, Chain A, domain 1"/>
    <property type="match status" value="1"/>
</dbReference>
<dbReference type="OrthoDB" id="6342at2157"/>
<dbReference type="EMBL" id="FNCA01000007">
    <property type="protein sequence ID" value="SDG09355.1"/>
    <property type="molecule type" value="Genomic_DNA"/>
</dbReference>
<name>A0A7Z7AYB6_9EURY</name>
<dbReference type="PANTHER" id="PTHR43217:SF1">
    <property type="entry name" value="SUCCINATE SEMIALDEHYDE DEHYDROGENASE [NAD(P)+] SAD"/>
    <property type="match status" value="1"/>
</dbReference>
<keyword evidence="3" id="KW-0560">Oxidoreductase</keyword>
<dbReference type="FunFam" id="3.40.605.10:FF:000012">
    <property type="entry name" value="NAD-dependent succinate-semialdehyde dehydrogenase"/>
    <property type="match status" value="1"/>
</dbReference>
<reference evidence="5 6" key="1">
    <citation type="submission" date="2016-10" db="EMBL/GenBank/DDBJ databases">
        <authorList>
            <person name="Varghese N."/>
            <person name="Submissions S."/>
        </authorList>
    </citation>
    <scope>NUCLEOTIDE SEQUENCE [LARGE SCALE GENOMIC DNA]</scope>
    <source>
        <strain evidence="5 6">PL 12/M</strain>
    </source>
</reference>
<dbReference type="InterPro" id="IPR047110">
    <property type="entry name" value="GABD/Sad-like"/>
</dbReference>
<feature type="domain" description="Aldehyde dehydrogenase" evidence="4">
    <location>
        <begin position="3"/>
        <end position="451"/>
    </location>
</feature>
<dbReference type="PANTHER" id="PTHR43217">
    <property type="entry name" value="SUCCINATE SEMIALDEHYDE DEHYDROGENASE [NAD(P)+] SAD"/>
    <property type="match status" value="1"/>
</dbReference>
<evidence type="ECO:0000256" key="3">
    <source>
        <dbReference type="ARBA" id="ARBA00023002"/>
    </source>
</evidence>
<dbReference type="FunFam" id="3.40.309.10:FF:000009">
    <property type="entry name" value="Aldehyde dehydrogenase A"/>
    <property type="match status" value="1"/>
</dbReference>
<evidence type="ECO:0000313" key="6">
    <source>
        <dbReference type="Proteomes" id="UP000199259"/>
    </source>
</evidence>
<dbReference type="RefSeq" id="WP_091710430.1">
    <property type="nucleotide sequence ID" value="NZ_FNCA01000007.1"/>
</dbReference>
<gene>
    <name evidence="5" type="ORF">SAMN04488589_2131</name>
</gene>
<dbReference type="AlphaFoldDB" id="A0A7Z7AYB6"/>
<evidence type="ECO:0000313" key="5">
    <source>
        <dbReference type="EMBL" id="SDG09355.1"/>
    </source>
</evidence>
<dbReference type="Proteomes" id="UP000199259">
    <property type="component" value="Unassembled WGS sequence"/>
</dbReference>
<keyword evidence="2" id="KW-0521">NADP</keyword>
<comment type="similarity">
    <text evidence="1">Belongs to the aldehyde dehydrogenase family.</text>
</comment>
<keyword evidence="6" id="KW-1185">Reference proteome</keyword>
<evidence type="ECO:0000256" key="1">
    <source>
        <dbReference type="ARBA" id="ARBA00009986"/>
    </source>
</evidence>
<comment type="caution">
    <text evidence="5">The sequence shown here is derived from an EMBL/GenBank/DDBJ whole genome shotgun (WGS) entry which is preliminary data.</text>
</comment>
<dbReference type="InterPro" id="IPR016162">
    <property type="entry name" value="Ald_DH_N"/>
</dbReference>
<dbReference type="SUPFAM" id="SSF53720">
    <property type="entry name" value="ALDH-like"/>
    <property type="match status" value="1"/>
</dbReference>
<protein>
    <submittedName>
        <fullName evidence="5">Succinate-semialdehyde dehydrogenase / glutarate-semialdehyde dehydrogenase</fullName>
    </submittedName>
</protein>
<evidence type="ECO:0000259" key="4">
    <source>
        <dbReference type="Pfam" id="PF00171"/>
    </source>
</evidence>
<dbReference type="GO" id="GO:0004030">
    <property type="term" value="F:aldehyde dehydrogenase [NAD(P)+] activity"/>
    <property type="evidence" value="ECO:0007669"/>
    <property type="project" value="InterPro"/>
</dbReference>
<evidence type="ECO:0000256" key="2">
    <source>
        <dbReference type="ARBA" id="ARBA00022857"/>
    </source>
</evidence>
<accession>A0A7Z7AYB6</accession>
<dbReference type="Gene3D" id="3.40.309.10">
    <property type="entry name" value="Aldehyde Dehydrogenase, Chain A, domain 2"/>
    <property type="match status" value="1"/>
</dbReference>
<proteinExistence type="inferred from homology"/>
<dbReference type="GO" id="GO:0004777">
    <property type="term" value="F:succinate-semialdehyde dehydrogenase (NAD+) activity"/>
    <property type="evidence" value="ECO:0007669"/>
    <property type="project" value="TreeGrafter"/>
</dbReference>
<dbReference type="Pfam" id="PF00171">
    <property type="entry name" value="Aldedh"/>
    <property type="match status" value="1"/>
</dbReference>
<dbReference type="PROSITE" id="PS00070">
    <property type="entry name" value="ALDEHYDE_DEHYDR_CYS"/>
    <property type="match status" value="1"/>
</dbReference>